<keyword evidence="4 5" id="KW-0472">Membrane</keyword>
<evidence type="ECO:0000256" key="2">
    <source>
        <dbReference type="ARBA" id="ARBA00022692"/>
    </source>
</evidence>
<dbReference type="InterPro" id="IPR000412">
    <property type="entry name" value="ABC_2_transport"/>
</dbReference>
<feature type="transmembrane region" description="Helical" evidence="5">
    <location>
        <begin position="20"/>
        <end position="39"/>
    </location>
</feature>
<evidence type="ECO:0000256" key="3">
    <source>
        <dbReference type="ARBA" id="ARBA00022989"/>
    </source>
</evidence>
<evidence type="ECO:0000313" key="8">
    <source>
        <dbReference type="Proteomes" id="UP000192907"/>
    </source>
</evidence>
<feature type="transmembrane region" description="Helical" evidence="5">
    <location>
        <begin position="132"/>
        <end position="154"/>
    </location>
</feature>
<evidence type="ECO:0000313" key="7">
    <source>
        <dbReference type="EMBL" id="SMF11949.1"/>
    </source>
</evidence>
<evidence type="ECO:0000256" key="5">
    <source>
        <dbReference type="SAM" id="Phobius"/>
    </source>
</evidence>
<dbReference type="OrthoDB" id="9786643at2"/>
<keyword evidence="3 5" id="KW-1133">Transmembrane helix</keyword>
<protein>
    <submittedName>
        <fullName evidence="7">ABC-2 type transport system permease protein</fullName>
    </submittedName>
</protein>
<evidence type="ECO:0000259" key="6">
    <source>
        <dbReference type="Pfam" id="PF01061"/>
    </source>
</evidence>
<dbReference type="InterPro" id="IPR013525">
    <property type="entry name" value="ABC2_TM"/>
</dbReference>
<dbReference type="GO" id="GO:0140359">
    <property type="term" value="F:ABC-type transporter activity"/>
    <property type="evidence" value="ECO:0007669"/>
    <property type="project" value="InterPro"/>
</dbReference>
<keyword evidence="8" id="KW-1185">Reference proteome</keyword>
<accession>A0A1Y6BK26</accession>
<feature type="transmembrane region" description="Helical" evidence="5">
    <location>
        <begin position="45"/>
        <end position="67"/>
    </location>
</feature>
<keyword evidence="2 5" id="KW-0812">Transmembrane</keyword>
<dbReference type="PIRSF" id="PIRSF006648">
    <property type="entry name" value="DrrB"/>
    <property type="match status" value="1"/>
</dbReference>
<dbReference type="Proteomes" id="UP000192907">
    <property type="component" value="Unassembled WGS sequence"/>
</dbReference>
<comment type="subcellular location">
    <subcellularLocation>
        <location evidence="1">Membrane</location>
        <topology evidence="1">Multi-pass membrane protein</topology>
    </subcellularLocation>
</comment>
<dbReference type="RefSeq" id="WP_132317453.1">
    <property type="nucleotide sequence ID" value="NZ_FWZT01000005.1"/>
</dbReference>
<organism evidence="7 8">
    <name type="scientific">Pseudobacteriovorax antillogorgiicola</name>
    <dbReference type="NCBI Taxonomy" id="1513793"/>
    <lineage>
        <taxon>Bacteria</taxon>
        <taxon>Pseudomonadati</taxon>
        <taxon>Bdellovibrionota</taxon>
        <taxon>Oligoflexia</taxon>
        <taxon>Oligoflexales</taxon>
        <taxon>Pseudobacteriovoracaceae</taxon>
        <taxon>Pseudobacteriovorax</taxon>
    </lineage>
</organism>
<dbReference type="PANTHER" id="PTHR43229:SF2">
    <property type="entry name" value="NODULATION PROTEIN J"/>
    <property type="match status" value="1"/>
</dbReference>
<feature type="domain" description="ABC-2 type transporter transmembrane" evidence="6">
    <location>
        <begin position="7"/>
        <end position="203"/>
    </location>
</feature>
<feature type="transmembrane region" description="Helical" evidence="5">
    <location>
        <begin position="102"/>
        <end position="120"/>
    </location>
</feature>
<dbReference type="PANTHER" id="PTHR43229">
    <property type="entry name" value="NODULATION PROTEIN J"/>
    <property type="match status" value="1"/>
</dbReference>
<dbReference type="GO" id="GO:0043190">
    <property type="term" value="C:ATP-binding cassette (ABC) transporter complex"/>
    <property type="evidence" value="ECO:0007669"/>
    <property type="project" value="InterPro"/>
</dbReference>
<gene>
    <name evidence="7" type="ORF">SAMN06296036_105123</name>
</gene>
<dbReference type="EMBL" id="FWZT01000005">
    <property type="protein sequence ID" value="SMF11949.1"/>
    <property type="molecule type" value="Genomic_DNA"/>
</dbReference>
<dbReference type="STRING" id="1513793.SAMN06296036_105123"/>
<evidence type="ECO:0000256" key="1">
    <source>
        <dbReference type="ARBA" id="ARBA00004141"/>
    </source>
</evidence>
<proteinExistence type="predicted"/>
<reference evidence="8" key="1">
    <citation type="submission" date="2017-04" db="EMBL/GenBank/DDBJ databases">
        <authorList>
            <person name="Varghese N."/>
            <person name="Submissions S."/>
        </authorList>
    </citation>
    <scope>NUCLEOTIDE SEQUENCE [LARGE SCALE GENOMIC DNA]</scope>
    <source>
        <strain evidence="8">RKEM611</strain>
    </source>
</reference>
<feature type="transmembrane region" description="Helical" evidence="5">
    <location>
        <begin position="217"/>
        <end position="235"/>
    </location>
</feature>
<dbReference type="InterPro" id="IPR051784">
    <property type="entry name" value="Nod_factor_ABC_transporter"/>
</dbReference>
<sequence length="244" mass="27310">MKLILIHTQWMVKELLRQPAYLVSTVAFPSLFYMIFAVPESKDTLAANLLLGSFSAFAVFGVIFLQLGVGVAQERSRSWYLYLRTLPLPGMAFLGARFLSAFFFSVLAALAVILLSLAFTPAELSFLEWLKFLAVLLIGGASFCCMGLALGYWAGEKSCLPIGNLIYLPLTFAGGLWKPPTILPEFVQTISEYLPTRHYGELVWASVLKRDLALNHVIWLAGYALLFGVLTYWGYRRDQQARFS</sequence>
<evidence type="ECO:0000256" key="4">
    <source>
        <dbReference type="ARBA" id="ARBA00023136"/>
    </source>
</evidence>
<name>A0A1Y6BK26_9BACT</name>
<dbReference type="AlphaFoldDB" id="A0A1Y6BK26"/>
<dbReference type="Pfam" id="PF01061">
    <property type="entry name" value="ABC2_membrane"/>
    <property type="match status" value="1"/>
</dbReference>